<dbReference type="CDD" id="cd11341">
    <property type="entry name" value="AmyAc_Pullulanase_LD-like"/>
    <property type="match status" value="1"/>
</dbReference>
<dbReference type="SUPFAM" id="SSF51445">
    <property type="entry name" value="(Trans)glycosidases"/>
    <property type="match status" value="2"/>
</dbReference>
<sequence>MVVQCVNRPVGRIIAMGAVAAMMCATFTAAPPALAQSDSISTDTSASTVKDVQVIAFQQTWNTIAKECTNTYGPEGVAYVEVSPPQESIQGTQWWTSYQPVSYALDSKLGSQTEFTSMIQQCNAAGVGVIADVVLNQTTGSDVADGDQKGVAGTAYNGSTGTYTGFATDQYPEGVDASDFHSCTSNISDYTNQQQVQECRLSSMWDFNSESEKVQDIQSDYLVSLWNAGIRGFRMDATKHIDTDSLHAIKERFAQKIGVDAQNIYWIQETIGNASEAAGIQPSEYLQNGTVTQFGFKSEMNQAFKDKIAKLKGLSDRLGADIPSEDANVFVTNWDTARNQGALTYKDGAQYQLANAFMLAYDYGTPRLISDYRWDDNDSGAPGASETSVPDVDMDEECSSNAGAWNCQQRWTSTRGMIAFHNYVGTAAVTDWQDDGDSNIAFSRQDRGFIAINNASQAQEVQYSTSLADGEYCNVYAAMDCSATVTVSGGKVSTTIPAHSAIALYAGATKGSHPQADMTTDPSDPDLSQQTGADNAPTDTTITIYYKPADTSWTAPKVHYGLGDDWNQPEAEMTLDAQGYYTATIDTQGKALDFVFHDTQSDQWENPQGGGNYHANAGITHIGVVDQASSIGNPETISAQTRLLVHYKPANADDNRGVYVWGTDTSGSSMSAEHHAFTGTDCWGKTAELTFDGQYTEFGFIVTTDGWNKYGGDRKATVNADGSAEVWIDGTKHEDQGEVSETETLDMPPSDYSCTAQTVKVTVHYYRDDGLYYNAEDTSVKNPRWDLWTWSSNWNGGNATFTRHDDWGAIAEYSFNNYTYYQSDSASDIGMLRRYGADAWSSKDPDDADHKIPANALVFDQDGNAKAEIWLVSGDATVYTSRPSLGASIKSAEISQYRELNAKLSKQVTAEEVRNKVTVSDASGKNIAVDDVTVDGNTVHIAVSQDLDVQGKYTVAIEGFGVQTAIAGAVVRTDRFDEENAYDGKDLGASYSQEHTGFKLWAPTATEVQLVLFGSDNPDSEETQSIAMVRGDKGVWSASVDSLASGTAYDYRLTFADGSVNVSADPYATAAVANGERSVVLSPSDMGSAGERMPAFGKSTEASIAEMNIRDFSISPNSGIDVDKRGKYLGVAQTGTTTPQGATFGLDYLKSLGISHVQIMPMYDYGSVDETGDLSYGASGAQNWGYDPENYNVPEGSYSSDPSNPSSRVTEMKQMVRTLHDNDIRIIMDVVYNHVYNAASHSFNKTVPGYYFRYDDNGSLVSNSGCGNDTASERAMMRKYIVDSVVYWAKNYNIDGFRFDLMGLIDVDTMNAVRAALDDIDPSIIILGEGWDMNTTMDKSAMTIQTNAYAVASDGNNNGIAFFNDSMRDGLKGSVFSDTDTGFVSGKSGQEALIAHNALGCQYDEKATTTCWNGNAQNHYADAGQIVNYAEIHDNMTLYDKLRASVPTDDDATTVARAKLADSVIYLSTGIPAIQLGQEFLRTKGGNGNSYNTGDAMNAIDWDRTTQYADSVDYVKGLIALRKQIKSLQLSNYDEINAHIKLLKAEDGVVAYQITEDSGTYVVAFNANADAAQLAGLEDGEYSTLISDGKVHANAMDAEVRTASVNSADGDSSTVTVSHGTLGIGGLSATVLRMVSSTVPPSDNGGENGQGNGTGDGGSEENVNQSPDGNSPEDDHSIGDSGNSNANEVAMQQKVKMLANTGTSVAAMLVLAVTLISFAGLGVMRSRTRR</sequence>
<dbReference type="GO" id="GO:0051060">
    <property type="term" value="F:pullulanase activity"/>
    <property type="evidence" value="ECO:0007669"/>
    <property type="project" value="UniProtKB-EC"/>
</dbReference>
<evidence type="ECO:0000259" key="21">
    <source>
        <dbReference type="SMART" id="SM00642"/>
    </source>
</evidence>
<dbReference type="InterPro" id="IPR005085">
    <property type="entry name" value="CBM25"/>
</dbReference>
<dbReference type="InterPro" id="IPR031319">
    <property type="entry name" value="A-amylase_C"/>
</dbReference>
<evidence type="ECO:0000256" key="15">
    <source>
        <dbReference type="ARBA" id="ARBA00031076"/>
    </source>
</evidence>
<dbReference type="Pfam" id="PF00128">
    <property type="entry name" value="Alpha-amylase"/>
    <property type="match status" value="2"/>
</dbReference>
<feature type="region of interest" description="Disordered" evidence="17">
    <location>
        <begin position="511"/>
        <end position="538"/>
    </location>
</feature>
<dbReference type="CDD" id="cd10315">
    <property type="entry name" value="CBM41_pullulanase"/>
    <property type="match status" value="2"/>
</dbReference>
<dbReference type="Pfam" id="PF02922">
    <property type="entry name" value="CBM_48"/>
    <property type="match status" value="1"/>
</dbReference>
<dbReference type="PRINTS" id="PR00110">
    <property type="entry name" value="ALPHAAMYLASE"/>
</dbReference>
<evidence type="ECO:0000259" key="22">
    <source>
        <dbReference type="SMART" id="SM01066"/>
    </source>
</evidence>
<dbReference type="Proteomes" id="UP000029080">
    <property type="component" value="Unassembled WGS sequence"/>
</dbReference>
<comment type="similarity">
    <text evidence="3 16">Belongs to the glycosyl hydrolase 13 family.</text>
</comment>
<proteinExistence type="inferred from homology"/>
<evidence type="ECO:0000256" key="1">
    <source>
        <dbReference type="ARBA" id="ARBA00000548"/>
    </source>
</evidence>
<feature type="compositionally biased region" description="Polar residues" evidence="17">
    <location>
        <begin position="517"/>
        <end position="538"/>
    </location>
</feature>
<name>A0A087EDV1_9BIFI</name>
<comment type="catalytic activity">
    <reaction evidence="1">
        <text>Endohydrolysis of (1-&gt;4)-alpha-D-glucosidic linkages in polysaccharides containing three or more (1-&gt;4)-alpha-linked D-glucose units.</text>
        <dbReference type="EC" id="3.2.1.1"/>
    </reaction>
</comment>
<evidence type="ECO:0000256" key="18">
    <source>
        <dbReference type="SAM" id="Phobius"/>
    </source>
</evidence>
<keyword evidence="18" id="KW-0472">Membrane</keyword>
<organism evidence="23 24">
    <name type="scientific">Bifidobacterium tsurumiense</name>
    <dbReference type="NCBI Taxonomy" id="356829"/>
    <lineage>
        <taxon>Bacteria</taxon>
        <taxon>Bacillati</taxon>
        <taxon>Actinomycetota</taxon>
        <taxon>Actinomycetes</taxon>
        <taxon>Bifidobacteriales</taxon>
        <taxon>Bifidobacteriaceae</taxon>
        <taxon>Bifidobacterium</taxon>
    </lineage>
</organism>
<dbReference type="InterPro" id="IPR006046">
    <property type="entry name" value="Alpha_amylase"/>
</dbReference>
<dbReference type="SMART" id="SM00632">
    <property type="entry name" value="Aamy_C"/>
    <property type="match status" value="1"/>
</dbReference>
<evidence type="ECO:0000259" key="20">
    <source>
        <dbReference type="SMART" id="SM00632"/>
    </source>
</evidence>
<dbReference type="Gene3D" id="2.60.40.1110">
    <property type="match status" value="2"/>
</dbReference>
<comment type="catalytic activity">
    <reaction evidence="11">
        <text>Hydrolysis of (1-&gt;6)-alpha-D-glucosidic linkages in pullulan, amylopectin and glycogen, and in the alpha- and beta-limit dextrins of amylopectin and glycogen.</text>
        <dbReference type="EC" id="3.2.1.41"/>
    </reaction>
</comment>
<feature type="domain" description="Carbohydrate binding module family 25" evidence="22">
    <location>
        <begin position="539"/>
        <end position="618"/>
    </location>
</feature>
<evidence type="ECO:0000313" key="24">
    <source>
        <dbReference type="Proteomes" id="UP000029080"/>
    </source>
</evidence>
<evidence type="ECO:0000256" key="8">
    <source>
        <dbReference type="ARBA" id="ARBA00022801"/>
    </source>
</evidence>
<dbReference type="InterPro" id="IPR011840">
    <property type="entry name" value="PulA_typeI"/>
</dbReference>
<evidence type="ECO:0000256" key="4">
    <source>
        <dbReference type="ARBA" id="ARBA00012595"/>
    </source>
</evidence>
<keyword evidence="10 23" id="KW-0326">Glycosidase</keyword>
<dbReference type="GO" id="GO:0046872">
    <property type="term" value="F:metal ion binding"/>
    <property type="evidence" value="ECO:0007669"/>
    <property type="project" value="UniProtKB-KW"/>
</dbReference>
<evidence type="ECO:0000256" key="14">
    <source>
        <dbReference type="ARBA" id="ARBA00030238"/>
    </source>
</evidence>
<feature type="transmembrane region" description="Helical" evidence="18">
    <location>
        <begin position="1705"/>
        <end position="1724"/>
    </location>
</feature>
<dbReference type="SMART" id="SM01066">
    <property type="entry name" value="CBM_25"/>
    <property type="match status" value="1"/>
</dbReference>
<dbReference type="GO" id="GO:2001070">
    <property type="term" value="F:starch binding"/>
    <property type="evidence" value="ECO:0007669"/>
    <property type="project" value="InterPro"/>
</dbReference>
<dbReference type="SUPFAM" id="SSF81296">
    <property type="entry name" value="E set domains"/>
    <property type="match status" value="1"/>
</dbReference>
<dbReference type="InterPro" id="IPR013783">
    <property type="entry name" value="Ig-like_fold"/>
</dbReference>
<dbReference type="InterPro" id="IPR004193">
    <property type="entry name" value="Glyco_hydro_13_N"/>
</dbReference>
<dbReference type="InterPro" id="IPR014755">
    <property type="entry name" value="Cu-Rt/internalin_Ig-like"/>
</dbReference>
<dbReference type="RefSeq" id="WP_026642017.1">
    <property type="nucleotide sequence ID" value="NZ_JGZU01000011.1"/>
</dbReference>
<evidence type="ECO:0000256" key="12">
    <source>
        <dbReference type="ARBA" id="ARBA00024062"/>
    </source>
</evidence>
<keyword evidence="6" id="KW-0479">Metal-binding</keyword>
<dbReference type="EC" id="3.2.1.1" evidence="4"/>
<dbReference type="Pfam" id="PF03714">
    <property type="entry name" value="PUD"/>
    <property type="match status" value="2"/>
</dbReference>
<dbReference type="SMART" id="SM00642">
    <property type="entry name" value="Aamy"/>
    <property type="match status" value="1"/>
</dbReference>
<evidence type="ECO:0000256" key="9">
    <source>
        <dbReference type="ARBA" id="ARBA00022837"/>
    </source>
</evidence>
<evidence type="ECO:0000256" key="6">
    <source>
        <dbReference type="ARBA" id="ARBA00022723"/>
    </source>
</evidence>
<accession>A0A087EDV1</accession>
<dbReference type="InterPro" id="IPR006047">
    <property type="entry name" value="GH13_cat_dom"/>
</dbReference>
<evidence type="ECO:0000256" key="13">
    <source>
        <dbReference type="ARBA" id="ARBA00029618"/>
    </source>
</evidence>
<dbReference type="Gene3D" id="2.60.40.1180">
    <property type="entry name" value="Golgi alpha-mannosidase II"/>
    <property type="match status" value="2"/>
</dbReference>
<keyword evidence="18" id="KW-0812">Transmembrane</keyword>
<dbReference type="SUPFAM" id="SSF51011">
    <property type="entry name" value="Glycosyl hydrolase domain"/>
    <property type="match status" value="1"/>
</dbReference>
<dbReference type="Pfam" id="PF02806">
    <property type="entry name" value="Alpha-amylase_C"/>
    <property type="match status" value="1"/>
</dbReference>
<dbReference type="CDD" id="cd02860">
    <property type="entry name" value="E_set_Pullulanase"/>
    <property type="match status" value="1"/>
</dbReference>
<gene>
    <name evidence="23" type="ORF">BITS_1093</name>
</gene>
<dbReference type="PANTHER" id="PTHR43002">
    <property type="entry name" value="GLYCOGEN DEBRANCHING ENZYME"/>
    <property type="match status" value="1"/>
</dbReference>
<evidence type="ECO:0000256" key="2">
    <source>
        <dbReference type="ARBA" id="ARBA00001913"/>
    </source>
</evidence>
<evidence type="ECO:0000256" key="3">
    <source>
        <dbReference type="ARBA" id="ARBA00008061"/>
    </source>
</evidence>
<dbReference type="GO" id="GO:0004556">
    <property type="term" value="F:alpha-amylase activity"/>
    <property type="evidence" value="ECO:0007669"/>
    <property type="project" value="UniProtKB-EC"/>
</dbReference>
<keyword evidence="9" id="KW-0106">Calcium</keyword>
<reference evidence="23 24" key="1">
    <citation type="submission" date="2014-03" db="EMBL/GenBank/DDBJ databases">
        <title>Genomics of Bifidobacteria.</title>
        <authorList>
            <person name="Ventura M."/>
            <person name="Milani C."/>
            <person name="Lugli G.A."/>
        </authorList>
    </citation>
    <scope>NUCLEOTIDE SEQUENCE [LARGE SCALE GENOMIC DNA]</scope>
    <source>
        <strain evidence="23 24">JCM 13495</strain>
    </source>
</reference>
<protein>
    <recommendedName>
        <fullName evidence="5">Alpha-amylase</fullName>
        <ecNumber evidence="4">3.2.1.1</ecNumber>
        <ecNumber evidence="12">3.2.1.41</ecNumber>
    </recommendedName>
    <alternativeName>
        <fullName evidence="14">1,4-alpha-D-glucan glucanohydrolase</fullName>
    </alternativeName>
    <alternativeName>
        <fullName evidence="13">Alpha-dextrin endo-1,6-alpha-glucosidase</fullName>
    </alternativeName>
    <alternativeName>
        <fullName evidence="15">Pullulan 6-glucanohydrolase</fullName>
    </alternativeName>
</protein>
<comment type="cofactor">
    <cofactor evidence="2">
        <name>Ca(2+)</name>
        <dbReference type="ChEBI" id="CHEBI:29108"/>
    </cofactor>
</comment>
<dbReference type="SUPFAM" id="SSF49452">
    <property type="entry name" value="Starch-binding domain-like"/>
    <property type="match status" value="2"/>
</dbReference>
<dbReference type="InterPro" id="IPR005323">
    <property type="entry name" value="CBM41_pullulanase"/>
</dbReference>
<keyword evidence="7 19" id="KW-0732">Signal</keyword>
<dbReference type="InterPro" id="IPR013784">
    <property type="entry name" value="Carb-bd-like_fold"/>
</dbReference>
<evidence type="ECO:0000256" key="11">
    <source>
        <dbReference type="ARBA" id="ARBA00023965"/>
    </source>
</evidence>
<keyword evidence="18" id="KW-1133">Transmembrane helix</keyword>
<dbReference type="InterPro" id="IPR017853">
    <property type="entry name" value="GH"/>
</dbReference>
<evidence type="ECO:0000256" key="5">
    <source>
        <dbReference type="ARBA" id="ARBA00017303"/>
    </source>
</evidence>
<evidence type="ECO:0000256" key="16">
    <source>
        <dbReference type="RuleBase" id="RU003615"/>
    </source>
</evidence>
<feature type="domain" description="Alpha-amylase C-terminal" evidence="20">
    <location>
        <begin position="430"/>
        <end position="509"/>
    </location>
</feature>
<feature type="domain" description="Glycosyl hydrolase family 13 catalytic" evidence="21">
    <location>
        <begin position="51"/>
        <end position="421"/>
    </location>
</feature>
<dbReference type="InterPro" id="IPR013780">
    <property type="entry name" value="Glyco_hydro_b"/>
</dbReference>
<feature type="compositionally biased region" description="Gly residues" evidence="17">
    <location>
        <begin position="1646"/>
        <end position="1657"/>
    </location>
</feature>
<dbReference type="Gene3D" id="2.60.40.10">
    <property type="entry name" value="Immunoglobulins"/>
    <property type="match status" value="1"/>
</dbReference>
<dbReference type="OrthoDB" id="9763188at2"/>
<evidence type="ECO:0000256" key="17">
    <source>
        <dbReference type="SAM" id="MobiDB-lite"/>
    </source>
</evidence>
<dbReference type="eggNOG" id="COG1523">
    <property type="taxonomic scope" value="Bacteria"/>
</dbReference>
<dbReference type="STRING" id="356829.BITS_1093"/>
<dbReference type="InterPro" id="IPR006048">
    <property type="entry name" value="A-amylase/branching_C"/>
</dbReference>
<dbReference type="NCBIfam" id="TIGR02104">
    <property type="entry name" value="pulA_typeI"/>
    <property type="match status" value="1"/>
</dbReference>
<feature type="signal peptide" evidence="19">
    <location>
        <begin position="1"/>
        <end position="35"/>
    </location>
</feature>
<evidence type="ECO:0000313" key="23">
    <source>
        <dbReference type="EMBL" id="KFJ05952.1"/>
    </source>
</evidence>
<dbReference type="Gene3D" id="2.60.40.1220">
    <property type="match status" value="1"/>
</dbReference>
<keyword evidence="24" id="KW-1185">Reference proteome</keyword>
<dbReference type="EC" id="3.2.1.41" evidence="12"/>
<dbReference type="CDD" id="cd11317">
    <property type="entry name" value="AmyAc_bac_euk_AmyA"/>
    <property type="match status" value="1"/>
</dbReference>
<dbReference type="Gene3D" id="3.20.20.80">
    <property type="entry name" value="Glycosidases"/>
    <property type="match status" value="2"/>
</dbReference>
<keyword evidence="8 23" id="KW-0378">Hydrolase</keyword>
<feature type="region of interest" description="Disordered" evidence="17">
    <location>
        <begin position="1636"/>
        <end position="1685"/>
    </location>
</feature>
<dbReference type="GO" id="GO:0005975">
    <property type="term" value="P:carbohydrate metabolic process"/>
    <property type="evidence" value="ECO:0007669"/>
    <property type="project" value="InterPro"/>
</dbReference>
<dbReference type="eggNOG" id="COG0366">
    <property type="taxonomic scope" value="Bacteria"/>
</dbReference>
<evidence type="ECO:0000256" key="7">
    <source>
        <dbReference type="ARBA" id="ARBA00022729"/>
    </source>
</evidence>
<dbReference type="EMBL" id="JGZU01000011">
    <property type="protein sequence ID" value="KFJ05952.1"/>
    <property type="molecule type" value="Genomic_DNA"/>
</dbReference>
<comment type="caution">
    <text evidence="23">The sequence shown here is derived from an EMBL/GenBank/DDBJ whole genome shotgun (WGS) entry which is preliminary data.</text>
</comment>
<feature type="chain" id="PRO_5001820753" description="Alpha-amylase" evidence="19">
    <location>
        <begin position="36"/>
        <end position="1730"/>
    </location>
</feature>
<dbReference type="InterPro" id="IPR014756">
    <property type="entry name" value="Ig_E-set"/>
</dbReference>
<evidence type="ECO:0000256" key="19">
    <source>
        <dbReference type="SAM" id="SignalP"/>
    </source>
</evidence>
<evidence type="ECO:0000256" key="10">
    <source>
        <dbReference type="ARBA" id="ARBA00023295"/>
    </source>
</evidence>